<dbReference type="AlphaFoldDB" id="A0A179SK69"/>
<proteinExistence type="predicted"/>
<sequence length="68" mass="7593">MVGLQRRPSADIIAFRTARRPRADDAPADFPDTDAVRGTILLFTGVRYERLPDPAEPARPASERRCRG</sequence>
<comment type="caution">
    <text evidence="1">The sequence shown here is derived from an EMBL/GenBank/DDBJ whole genome shotgun (WGS) entry which is preliminary data.</text>
</comment>
<reference evidence="1 2" key="1">
    <citation type="submission" date="2016-04" db="EMBL/GenBank/DDBJ databases">
        <authorList>
            <person name="Evans L.H."/>
            <person name="Alamgir A."/>
            <person name="Owens N."/>
            <person name="Weber N.D."/>
            <person name="Virtaneva K."/>
            <person name="Barbian K."/>
            <person name="Babar A."/>
            <person name="Rosenke K."/>
        </authorList>
    </citation>
    <scope>NUCLEOTIDE SEQUENCE [LARGE SCALE GENOMIC DNA]</scope>
    <source>
        <strain evidence="1 2">PMB02</strain>
    </source>
</reference>
<dbReference type="Proteomes" id="UP000078316">
    <property type="component" value="Unassembled WGS sequence"/>
</dbReference>
<organism evidence="1 2">
    <name type="scientific">Methylobacterium platani</name>
    <dbReference type="NCBI Taxonomy" id="427683"/>
    <lineage>
        <taxon>Bacteria</taxon>
        <taxon>Pseudomonadati</taxon>
        <taxon>Pseudomonadota</taxon>
        <taxon>Alphaproteobacteria</taxon>
        <taxon>Hyphomicrobiales</taxon>
        <taxon>Methylobacteriaceae</taxon>
        <taxon>Methylobacterium</taxon>
    </lineage>
</organism>
<gene>
    <name evidence="1" type="ORF">A5481_01185</name>
</gene>
<evidence type="ECO:0000313" key="2">
    <source>
        <dbReference type="Proteomes" id="UP000078316"/>
    </source>
</evidence>
<accession>A0A179SK69</accession>
<dbReference type="EMBL" id="LWHQ01000005">
    <property type="protein sequence ID" value="OAS27410.1"/>
    <property type="molecule type" value="Genomic_DNA"/>
</dbReference>
<dbReference type="STRING" id="427683.A5481_01185"/>
<evidence type="ECO:0000313" key="1">
    <source>
        <dbReference type="EMBL" id="OAS27410.1"/>
    </source>
</evidence>
<protein>
    <submittedName>
        <fullName evidence="1">Uncharacterized protein</fullName>
    </submittedName>
</protein>
<name>A0A179SK69_9HYPH</name>